<dbReference type="Proteomes" id="UP001569428">
    <property type="component" value="Unassembled WGS sequence"/>
</dbReference>
<dbReference type="RefSeq" id="WP_371837146.1">
    <property type="nucleotide sequence ID" value="NZ_JBGMEK010000001.1"/>
</dbReference>
<proteinExistence type="predicted"/>
<dbReference type="EMBL" id="JBGMEK010000001">
    <property type="protein sequence ID" value="MFA0809529.1"/>
    <property type="molecule type" value="Genomic_DNA"/>
</dbReference>
<protein>
    <submittedName>
        <fullName evidence="1">Uncharacterized protein</fullName>
    </submittedName>
</protein>
<comment type="caution">
    <text evidence="1">The sequence shown here is derived from an EMBL/GenBank/DDBJ whole genome shotgun (WGS) entry which is preliminary data.</text>
</comment>
<keyword evidence="2" id="KW-1185">Reference proteome</keyword>
<accession>A0ABV4NUU0</accession>
<name>A0ABV4NUU0_9GAMM</name>
<gene>
    <name evidence="1" type="ORF">ACCI49_01235</name>
</gene>
<reference evidence="1 2" key="1">
    <citation type="submission" date="2024-08" db="EMBL/GenBank/DDBJ databases">
        <authorList>
            <person name="Ishaq N."/>
        </authorList>
    </citation>
    <scope>NUCLEOTIDE SEQUENCE [LARGE SCALE GENOMIC DNA]</scope>
    <source>
        <strain evidence="1 2">DSM 18651</strain>
    </source>
</reference>
<organism evidence="1 2">
    <name type="scientific">Microbulbifer epialgicus</name>
    <dbReference type="NCBI Taxonomy" id="393907"/>
    <lineage>
        <taxon>Bacteria</taxon>
        <taxon>Pseudomonadati</taxon>
        <taxon>Pseudomonadota</taxon>
        <taxon>Gammaproteobacteria</taxon>
        <taxon>Cellvibrionales</taxon>
        <taxon>Microbulbiferaceae</taxon>
        <taxon>Microbulbifer</taxon>
    </lineage>
</organism>
<evidence type="ECO:0000313" key="1">
    <source>
        <dbReference type="EMBL" id="MFA0809529.1"/>
    </source>
</evidence>
<sequence>MSKIYPYTILHLDHKMLIGLERKISTENLEEWEVQAVEDYKRLLSNRPRYDPTIREHFGSRYKTMEESIEDAKRDVLKMNSQRLSRKVDAANSLIEKGFYKEVAKVDSVCAQKAVKATTSVNHPWMAHKDKNVLPLKQAWRSTDSYDVIRRFDELFLKMPLGYVNLQERVYADELV</sequence>
<evidence type="ECO:0000313" key="2">
    <source>
        <dbReference type="Proteomes" id="UP001569428"/>
    </source>
</evidence>